<dbReference type="CDD" id="cd00431">
    <property type="entry name" value="cysteine_hydrolases"/>
    <property type="match status" value="1"/>
</dbReference>
<dbReference type="EC" id="3.-.-.-" evidence="3"/>
<comment type="caution">
    <text evidence="3">The sequence shown here is derived from an EMBL/GenBank/DDBJ whole genome shotgun (WGS) entry which is preliminary data.</text>
</comment>
<dbReference type="Pfam" id="PF00857">
    <property type="entry name" value="Isochorismatase"/>
    <property type="match status" value="1"/>
</dbReference>
<evidence type="ECO:0000256" key="1">
    <source>
        <dbReference type="ARBA" id="ARBA00022801"/>
    </source>
</evidence>
<evidence type="ECO:0000313" key="3">
    <source>
        <dbReference type="EMBL" id="MDU9006911.1"/>
    </source>
</evidence>
<evidence type="ECO:0000259" key="2">
    <source>
        <dbReference type="Pfam" id="PF00857"/>
    </source>
</evidence>
<keyword evidence="1 3" id="KW-0378">Hydrolase</keyword>
<feature type="domain" description="Isochorismatase-like" evidence="2">
    <location>
        <begin position="39"/>
        <end position="200"/>
    </location>
</feature>
<name>A0ABU3VL68_9RHOB</name>
<dbReference type="InterPro" id="IPR000868">
    <property type="entry name" value="Isochorismatase-like_dom"/>
</dbReference>
<dbReference type="EMBL" id="JASMWN010000035">
    <property type="protein sequence ID" value="MDU9006911.1"/>
    <property type="molecule type" value="Genomic_DNA"/>
</dbReference>
<dbReference type="InterPro" id="IPR050272">
    <property type="entry name" value="Isochorismatase-like_hydrls"/>
</dbReference>
<proteinExistence type="predicted"/>
<protein>
    <submittedName>
        <fullName evidence="3">Isochorismatase family cysteine hydrolase</fullName>
        <ecNumber evidence="3">3.-.-.-</ecNumber>
    </submittedName>
</protein>
<sequence>MIWTIPALAILGIFVWFANGIRKIGAVSVGEPIGARSETALLLIDLQTAFWDAGTFSDTAKVEAKERIMAEVKKARAAGMPVLGVRHEWSIPSTKAIAKLLGKGLAIEGTAGTELIAPLDNLADHTVVKRVQDAFETRELDGLLKQLDVGKLRIVGLDMNYCVAKTALAARQRGYEVEIIKQGVLTANQQMSEKTTDMLKRKQVTLH</sequence>
<reference evidence="4" key="1">
    <citation type="submission" date="2023-05" db="EMBL/GenBank/DDBJ databases">
        <title>Sedimentitalea sp. nov. JM2-8.</title>
        <authorList>
            <person name="Huang J."/>
        </authorList>
    </citation>
    <scope>NUCLEOTIDE SEQUENCE [LARGE SCALE GENOMIC DNA]</scope>
    <source>
        <strain evidence="4">KHS03</strain>
    </source>
</reference>
<dbReference type="RefSeq" id="WP_316782332.1">
    <property type="nucleotide sequence ID" value="NZ_JASMWN010000035.1"/>
</dbReference>
<dbReference type="SUPFAM" id="SSF52499">
    <property type="entry name" value="Isochorismatase-like hydrolases"/>
    <property type="match status" value="1"/>
</dbReference>
<dbReference type="InterPro" id="IPR036380">
    <property type="entry name" value="Isochorismatase-like_sf"/>
</dbReference>
<dbReference type="GO" id="GO:0016787">
    <property type="term" value="F:hydrolase activity"/>
    <property type="evidence" value="ECO:0007669"/>
    <property type="project" value="UniProtKB-KW"/>
</dbReference>
<keyword evidence="4" id="KW-1185">Reference proteome</keyword>
<gene>
    <name evidence="3" type="ORF">QO231_24060</name>
</gene>
<organism evidence="3 4">
    <name type="scientific">Sedimentitalea todarodis</name>
    <dbReference type="NCBI Taxonomy" id="1631240"/>
    <lineage>
        <taxon>Bacteria</taxon>
        <taxon>Pseudomonadati</taxon>
        <taxon>Pseudomonadota</taxon>
        <taxon>Alphaproteobacteria</taxon>
        <taxon>Rhodobacterales</taxon>
        <taxon>Paracoccaceae</taxon>
        <taxon>Sedimentitalea</taxon>
    </lineage>
</organism>
<dbReference type="Proteomes" id="UP001255416">
    <property type="component" value="Unassembled WGS sequence"/>
</dbReference>
<evidence type="ECO:0000313" key="4">
    <source>
        <dbReference type="Proteomes" id="UP001255416"/>
    </source>
</evidence>
<accession>A0ABU3VL68</accession>
<dbReference type="PANTHER" id="PTHR43540">
    <property type="entry name" value="PEROXYUREIDOACRYLATE/UREIDOACRYLATE AMIDOHYDROLASE-RELATED"/>
    <property type="match status" value="1"/>
</dbReference>
<dbReference type="Gene3D" id="3.40.50.850">
    <property type="entry name" value="Isochorismatase-like"/>
    <property type="match status" value="1"/>
</dbReference>